<organism evidence="2 3">
    <name type="scientific">Paenibacillus agilis</name>
    <dbReference type="NCBI Taxonomy" id="3020863"/>
    <lineage>
        <taxon>Bacteria</taxon>
        <taxon>Bacillati</taxon>
        <taxon>Bacillota</taxon>
        <taxon>Bacilli</taxon>
        <taxon>Bacillales</taxon>
        <taxon>Paenibacillaceae</taxon>
        <taxon>Paenibacillus</taxon>
    </lineage>
</organism>
<name>A0A559IEJ8_9BACL</name>
<keyword evidence="3" id="KW-1185">Reference proteome</keyword>
<accession>A0A559IEJ8</accession>
<keyword evidence="1" id="KW-0175">Coiled coil</keyword>
<evidence type="ECO:0000313" key="2">
    <source>
        <dbReference type="EMBL" id="TVX86076.1"/>
    </source>
</evidence>
<dbReference type="Proteomes" id="UP000318102">
    <property type="component" value="Unassembled WGS sequence"/>
</dbReference>
<dbReference type="OrthoDB" id="1911073at2"/>
<evidence type="ECO:0000313" key="3">
    <source>
        <dbReference type="Proteomes" id="UP000318102"/>
    </source>
</evidence>
<proteinExistence type="predicted"/>
<feature type="coiled-coil region" evidence="1">
    <location>
        <begin position="150"/>
        <end position="180"/>
    </location>
</feature>
<dbReference type="AlphaFoldDB" id="A0A559IEJ8"/>
<reference evidence="2 3" key="1">
    <citation type="submission" date="2019-07" db="EMBL/GenBank/DDBJ databases">
        <authorList>
            <person name="Kim J."/>
        </authorList>
    </citation>
    <scope>NUCLEOTIDE SEQUENCE [LARGE SCALE GENOMIC DNA]</scope>
    <source>
        <strain evidence="2 3">N4</strain>
    </source>
</reference>
<sequence>MEEIDLKLKLFSGRAINAEGYGDIIPLTIREIVDVGYSEYMKCLNIMTLTTKDFLEDATDDISVFDLLLLYGGEEIESIFEKALSLFLKGEIVVDRDDLRIFVKVSEDTINIVNKDNYREIQEVIKWQNYINSFDEKKLDKNFDPADEETRKLKEQMDAVAKRRDELKKKQNQADLNEEESDIDFYDILSAISSKSYGISELNVLDMTVYQVYRKFKRMEIIDQYDISIKSILAGAKDVKLRHWSSKA</sequence>
<evidence type="ECO:0000256" key="1">
    <source>
        <dbReference type="SAM" id="Coils"/>
    </source>
</evidence>
<dbReference type="RefSeq" id="WP_144994887.1">
    <property type="nucleotide sequence ID" value="NZ_VNJK01000006.1"/>
</dbReference>
<dbReference type="EMBL" id="VNJK01000006">
    <property type="protein sequence ID" value="TVX86076.1"/>
    <property type="molecule type" value="Genomic_DNA"/>
</dbReference>
<comment type="caution">
    <text evidence="2">The sequence shown here is derived from an EMBL/GenBank/DDBJ whole genome shotgun (WGS) entry which is preliminary data.</text>
</comment>
<gene>
    <name evidence="2" type="ORF">FPZ44_24360</name>
</gene>
<protein>
    <submittedName>
        <fullName evidence="2">Uncharacterized protein</fullName>
    </submittedName>
</protein>